<protein>
    <submittedName>
        <fullName evidence="2">Uncharacterized protein</fullName>
    </submittedName>
</protein>
<accession>A0AAI8HKN2</accession>
<evidence type="ECO:0000256" key="1">
    <source>
        <dbReference type="SAM" id="MobiDB-lite"/>
    </source>
</evidence>
<evidence type="ECO:0000313" key="3">
    <source>
        <dbReference type="Proteomes" id="UP000234366"/>
    </source>
</evidence>
<gene>
    <name evidence="2" type="ORF">CWD84_02550</name>
</gene>
<dbReference type="Proteomes" id="UP000234366">
    <property type="component" value="Chromosome"/>
</dbReference>
<dbReference type="AlphaFoldDB" id="A0AAI8HKN2"/>
<dbReference type="KEGG" id="bsia:CWD84_02550"/>
<sequence>MIPLAGILFAPNPVKNAHIGHSFFMLSKHLLKVTDVKTTKNKESEQKTCSQAGGSTSLPAL</sequence>
<name>A0AAI8HKN2_9BACI</name>
<feature type="region of interest" description="Disordered" evidence="1">
    <location>
        <begin position="39"/>
        <end position="61"/>
    </location>
</feature>
<keyword evidence="3" id="KW-1185">Reference proteome</keyword>
<dbReference type="EMBL" id="CP025001">
    <property type="protein sequence ID" value="AUJ75782.1"/>
    <property type="molecule type" value="Genomic_DNA"/>
</dbReference>
<evidence type="ECO:0000313" key="2">
    <source>
        <dbReference type="EMBL" id="AUJ75782.1"/>
    </source>
</evidence>
<organism evidence="2 3">
    <name type="scientific">Bacillus siamensis</name>
    <dbReference type="NCBI Taxonomy" id="659243"/>
    <lineage>
        <taxon>Bacteria</taxon>
        <taxon>Bacillati</taxon>
        <taxon>Bacillota</taxon>
        <taxon>Bacilli</taxon>
        <taxon>Bacillales</taxon>
        <taxon>Bacillaceae</taxon>
        <taxon>Bacillus</taxon>
        <taxon>Bacillus amyloliquefaciens group</taxon>
    </lineage>
</organism>
<feature type="compositionally biased region" description="Polar residues" evidence="1">
    <location>
        <begin position="47"/>
        <end position="61"/>
    </location>
</feature>
<proteinExistence type="predicted"/>
<reference evidence="2 3" key="1">
    <citation type="submission" date="2017-11" db="EMBL/GenBank/DDBJ databases">
        <title>Genome sequence and genome mining of multiple bioactive secondary metabolites from a deep sea-derived Bacillus siamensis SCSIO 05746.</title>
        <authorList>
            <person name="Pan H.-Q."/>
            <person name="Ju J.-H."/>
        </authorList>
    </citation>
    <scope>NUCLEOTIDE SEQUENCE [LARGE SCALE GENOMIC DNA]</scope>
    <source>
        <strain evidence="2 3">SCSIO 05746</strain>
    </source>
</reference>